<dbReference type="PROSITE" id="PS50931">
    <property type="entry name" value="HTH_LYSR"/>
    <property type="match status" value="1"/>
</dbReference>
<dbReference type="InterPro" id="IPR058163">
    <property type="entry name" value="LysR-type_TF_proteobact-type"/>
</dbReference>
<keyword evidence="3" id="KW-0238">DNA-binding</keyword>
<evidence type="ECO:0000313" key="6">
    <source>
        <dbReference type="EMBL" id="PNU06601.1"/>
    </source>
</evidence>
<keyword evidence="2" id="KW-0805">Transcription regulation</keyword>
<dbReference type="InterPro" id="IPR005119">
    <property type="entry name" value="LysR_subst-bd"/>
</dbReference>
<dbReference type="CDD" id="cd08422">
    <property type="entry name" value="PBP2_CrgA_like"/>
    <property type="match status" value="1"/>
</dbReference>
<dbReference type="SUPFAM" id="SSF46785">
    <property type="entry name" value="Winged helix' DNA-binding domain"/>
    <property type="match status" value="1"/>
</dbReference>
<dbReference type="InterPro" id="IPR000847">
    <property type="entry name" value="LysR_HTH_N"/>
</dbReference>
<dbReference type="PANTHER" id="PTHR30537">
    <property type="entry name" value="HTH-TYPE TRANSCRIPTIONAL REGULATOR"/>
    <property type="match status" value="1"/>
</dbReference>
<reference evidence="6 7" key="1">
    <citation type="submission" date="2016-05" db="EMBL/GenBank/DDBJ databases">
        <title>Complete genome sequence of Novosphingobium guangzhouense SA925(T).</title>
        <authorList>
            <person name="Sha S."/>
        </authorList>
    </citation>
    <scope>NUCLEOTIDE SEQUENCE [LARGE SCALE GENOMIC DNA]</scope>
    <source>
        <strain evidence="6 7">SA925</strain>
    </source>
</reference>
<dbReference type="PANTHER" id="PTHR30537:SF21">
    <property type="entry name" value="HTH-TYPE TRANSCRIPTIONAL REGULATOR SINR-RELATED"/>
    <property type="match status" value="1"/>
</dbReference>
<dbReference type="Pfam" id="PF03466">
    <property type="entry name" value="LysR_substrate"/>
    <property type="match status" value="1"/>
</dbReference>
<dbReference type="EMBL" id="LYMM01000002">
    <property type="protein sequence ID" value="PNU06601.1"/>
    <property type="molecule type" value="Genomic_DNA"/>
</dbReference>
<protein>
    <recommendedName>
        <fullName evidence="5">HTH lysR-type domain-containing protein</fullName>
    </recommendedName>
</protein>
<evidence type="ECO:0000256" key="2">
    <source>
        <dbReference type="ARBA" id="ARBA00023015"/>
    </source>
</evidence>
<feature type="domain" description="HTH lysR-type" evidence="5">
    <location>
        <begin position="1"/>
        <end position="59"/>
    </location>
</feature>
<evidence type="ECO:0000259" key="5">
    <source>
        <dbReference type="PROSITE" id="PS50931"/>
    </source>
</evidence>
<comment type="similarity">
    <text evidence="1">Belongs to the LysR transcriptional regulatory family.</text>
</comment>
<dbReference type="Proteomes" id="UP000236327">
    <property type="component" value="Unassembled WGS sequence"/>
</dbReference>
<dbReference type="SUPFAM" id="SSF53850">
    <property type="entry name" value="Periplasmic binding protein-like II"/>
    <property type="match status" value="1"/>
</dbReference>
<sequence>MEHIVDLRLFEAIGRTRSLTDAARDTGLSLTVVSRRLKQLETALEVRLVQRSTRRLHLTPEGEQFLENARTVLAALEIAEEVGSDRGSLRVTASVAFAKRVLAPLLPRFMDVHPGIAVEVLASNDVVDLLQQRVDLAVRQEALEDSRLVMRRAAADARILCATPDYLASAGAPQEPADLEHHRCLSVGIPPRRSWTLLRDGERVEVPIRPMVSDNNGEVIHAVALAHGGIAIKSVWDVMEDLRAGRLVRVLPEWQEGADRSIHLVFPDRRYMPRRVRLFADFLMVELNAMLDRNADLGLWPSA</sequence>
<dbReference type="InterPro" id="IPR036388">
    <property type="entry name" value="WH-like_DNA-bd_sf"/>
</dbReference>
<evidence type="ECO:0000256" key="1">
    <source>
        <dbReference type="ARBA" id="ARBA00009437"/>
    </source>
</evidence>
<organism evidence="6 7">
    <name type="scientific">Novosphingobium guangzhouense</name>
    <dbReference type="NCBI Taxonomy" id="1850347"/>
    <lineage>
        <taxon>Bacteria</taxon>
        <taxon>Pseudomonadati</taxon>
        <taxon>Pseudomonadota</taxon>
        <taxon>Alphaproteobacteria</taxon>
        <taxon>Sphingomonadales</taxon>
        <taxon>Sphingomonadaceae</taxon>
        <taxon>Novosphingobium</taxon>
    </lineage>
</organism>
<evidence type="ECO:0000256" key="4">
    <source>
        <dbReference type="ARBA" id="ARBA00023163"/>
    </source>
</evidence>
<dbReference type="AlphaFoldDB" id="A0A2K2G6D6"/>
<dbReference type="GO" id="GO:0043565">
    <property type="term" value="F:sequence-specific DNA binding"/>
    <property type="evidence" value="ECO:0007669"/>
    <property type="project" value="TreeGrafter"/>
</dbReference>
<dbReference type="FunFam" id="1.10.10.10:FF:000001">
    <property type="entry name" value="LysR family transcriptional regulator"/>
    <property type="match status" value="1"/>
</dbReference>
<keyword evidence="7" id="KW-1185">Reference proteome</keyword>
<comment type="caution">
    <text evidence="6">The sequence shown here is derived from an EMBL/GenBank/DDBJ whole genome shotgun (WGS) entry which is preliminary data.</text>
</comment>
<proteinExistence type="inferred from homology"/>
<dbReference type="Gene3D" id="1.10.10.10">
    <property type="entry name" value="Winged helix-like DNA-binding domain superfamily/Winged helix DNA-binding domain"/>
    <property type="match status" value="1"/>
</dbReference>
<name>A0A2K2G6D6_9SPHN</name>
<dbReference type="FunFam" id="3.40.190.290:FF:000001">
    <property type="entry name" value="Transcriptional regulator, LysR family"/>
    <property type="match status" value="1"/>
</dbReference>
<gene>
    <name evidence="6" type="ORF">A8V01_02425</name>
</gene>
<dbReference type="GO" id="GO:0006351">
    <property type="term" value="P:DNA-templated transcription"/>
    <property type="evidence" value="ECO:0007669"/>
    <property type="project" value="TreeGrafter"/>
</dbReference>
<keyword evidence="4" id="KW-0804">Transcription</keyword>
<dbReference type="GO" id="GO:0003700">
    <property type="term" value="F:DNA-binding transcription factor activity"/>
    <property type="evidence" value="ECO:0007669"/>
    <property type="project" value="InterPro"/>
</dbReference>
<dbReference type="InterPro" id="IPR036390">
    <property type="entry name" value="WH_DNA-bd_sf"/>
</dbReference>
<accession>A0A2K2G6D6</accession>
<dbReference type="Gene3D" id="3.40.190.290">
    <property type="match status" value="1"/>
</dbReference>
<evidence type="ECO:0000313" key="7">
    <source>
        <dbReference type="Proteomes" id="UP000236327"/>
    </source>
</evidence>
<dbReference type="Pfam" id="PF00126">
    <property type="entry name" value="HTH_1"/>
    <property type="match status" value="1"/>
</dbReference>
<evidence type="ECO:0000256" key="3">
    <source>
        <dbReference type="ARBA" id="ARBA00023125"/>
    </source>
</evidence>